<evidence type="ECO:0000313" key="2">
    <source>
        <dbReference type="Proteomes" id="UP000031802"/>
    </source>
</evidence>
<dbReference type="eggNOG" id="COG1780">
    <property type="taxonomic scope" value="Bacteria"/>
</dbReference>
<comment type="caution">
    <text evidence="1">The sequence shown here is derived from an EMBL/GenBank/DDBJ whole genome shotgun (WGS) entry which is preliminary data.</text>
</comment>
<dbReference type="Pfam" id="PF07972">
    <property type="entry name" value="Flavodoxin_NdrI"/>
    <property type="match status" value="1"/>
</dbReference>
<dbReference type="GO" id="GO:0010181">
    <property type="term" value="F:FMN binding"/>
    <property type="evidence" value="ECO:0007669"/>
    <property type="project" value="InterPro"/>
</dbReference>
<name>A0A0B8TAB9_9SPHI</name>
<dbReference type="EMBL" id="JJMU01000021">
    <property type="protein sequence ID" value="KGE15020.1"/>
    <property type="molecule type" value="Genomic_DNA"/>
</dbReference>
<proteinExistence type="predicted"/>
<gene>
    <name evidence="1" type="ORF">DI53_1247</name>
</gene>
<accession>A0A0B8TAB9</accession>
<sequence>MVHLYYDSKTGNVQRFINKVIQITGWEAHKIEDGLTVEDAGHLITFTTKMGCVPDKTQQFMDAYASKINSVTSSGNRNWGKNFGLAANKISEGYDIPLAMKFELSGTMEDINQFIDIIKHQYNDSKRGSKKLDIA</sequence>
<organism evidence="1 2">
    <name type="scientific">Sphingobacterium deserti</name>
    <dbReference type="NCBI Taxonomy" id="1229276"/>
    <lineage>
        <taxon>Bacteria</taxon>
        <taxon>Pseudomonadati</taxon>
        <taxon>Bacteroidota</taxon>
        <taxon>Sphingobacteriia</taxon>
        <taxon>Sphingobacteriales</taxon>
        <taxon>Sphingobacteriaceae</taxon>
        <taxon>Sphingobacterium</taxon>
    </lineage>
</organism>
<protein>
    <submittedName>
        <fullName evidence="1">Ribonucleotide reductase stimulatory protein</fullName>
    </submittedName>
</protein>
<dbReference type="OrthoDB" id="350535at2"/>
<dbReference type="RefSeq" id="WP_037496677.1">
    <property type="nucleotide sequence ID" value="NZ_JJMU01000021.1"/>
</dbReference>
<keyword evidence="2" id="KW-1185">Reference proteome</keyword>
<dbReference type="InterPro" id="IPR004465">
    <property type="entry name" value="RNR_NrdI"/>
</dbReference>
<dbReference type="NCBIfam" id="TIGR00333">
    <property type="entry name" value="nrdI"/>
    <property type="match status" value="1"/>
</dbReference>
<dbReference type="PATRIC" id="fig|1229276.3.peg.1291"/>
<evidence type="ECO:0000313" key="1">
    <source>
        <dbReference type="EMBL" id="KGE15020.1"/>
    </source>
</evidence>
<dbReference type="STRING" id="1229276.DI53_1247"/>
<dbReference type="PANTHER" id="PTHR37297">
    <property type="entry name" value="PROTEIN NRDI"/>
    <property type="match status" value="1"/>
</dbReference>
<dbReference type="InterPro" id="IPR029039">
    <property type="entry name" value="Flavoprotein-like_sf"/>
</dbReference>
<dbReference type="Proteomes" id="UP000031802">
    <property type="component" value="Unassembled WGS sequence"/>
</dbReference>
<dbReference type="SUPFAM" id="SSF52218">
    <property type="entry name" value="Flavoproteins"/>
    <property type="match status" value="1"/>
</dbReference>
<dbReference type="AlphaFoldDB" id="A0A0B8TAB9"/>
<dbReference type="Gene3D" id="3.40.50.360">
    <property type="match status" value="1"/>
</dbReference>
<dbReference type="PIRSF" id="PIRSF005087">
    <property type="entry name" value="NrdI"/>
    <property type="match status" value="1"/>
</dbReference>
<reference evidence="1 2" key="2">
    <citation type="journal article" date="2015" name="PLoS ONE">
        <title>Whole-Genome Optical Mapping and Finished Genome Sequence of Sphingobacterium deserti sp. nov., a New Species Isolated from the Western Desert of China.</title>
        <authorList>
            <person name="Teng C."/>
            <person name="Zhou Z."/>
            <person name="Molnar I."/>
            <person name="Li X."/>
            <person name="Tang R."/>
            <person name="Chen M."/>
            <person name="Wang L."/>
            <person name="Su S."/>
            <person name="Zhang W."/>
            <person name="Lin M."/>
        </authorList>
    </citation>
    <scope>NUCLEOTIDE SEQUENCE [LARGE SCALE GENOMIC DNA]</scope>
    <source>
        <strain evidence="2">ACCC05744</strain>
    </source>
</reference>
<reference evidence="2" key="1">
    <citation type="submission" date="2014-04" db="EMBL/GenBank/DDBJ databases">
        <title>Whole-Genome optical mapping and complete genome sequence of Sphingobacterium deserti sp. nov., a new spaces isolated from desert in the west of China.</title>
        <authorList>
            <person name="Teng C."/>
            <person name="Zhou Z."/>
            <person name="Li X."/>
            <person name="Chen M."/>
            <person name="Lin M."/>
            <person name="Wang L."/>
            <person name="Su S."/>
            <person name="Zhang C."/>
            <person name="Zhang W."/>
        </authorList>
    </citation>
    <scope>NUCLEOTIDE SEQUENCE [LARGE SCALE GENOMIC DNA]</scope>
    <source>
        <strain evidence="2">ACCC05744</strain>
    </source>
</reference>
<dbReference type="PANTHER" id="PTHR37297:SF1">
    <property type="entry name" value="PROTEIN NRDI"/>
    <property type="match status" value="1"/>
</dbReference>